<protein>
    <submittedName>
        <fullName evidence="1">Uncharacterized protein</fullName>
    </submittedName>
</protein>
<comment type="caution">
    <text evidence="1">The sequence shown here is derived from an EMBL/GenBank/DDBJ whole genome shotgun (WGS) entry which is preliminary data.</text>
</comment>
<proteinExistence type="predicted"/>
<dbReference type="Proteomes" id="UP001165960">
    <property type="component" value="Unassembled WGS sequence"/>
</dbReference>
<name>A0ACC2SQG9_9FUNG</name>
<organism evidence="1 2">
    <name type="scientific">Entomophthora muscae</name>
    <dbReference type="NCBI Taxonomy" id="34485"/>
    <lineage>
        <taxon>Eukaryota</taxon>
        <taxon>Fungi</taxon>
        <taxon>Fungi incertae sedis</taxon>
        <taxon>Zoopagomycota</taxon>
        <taxon>Entomophthoromycotina</taxon>
        <taxon>Entomophthoromycetes</taxon>
        <taxon>Entomophthorales</taxon>
        <taxon>Entomophthoraceae</taxon>
        <taxon>Entomophthora</taxon>
    </lineage>
</organism>
<keyword evidence="2" id="KW-1185">Reference proteome</keyword>
<sequence>MASWFQTWVAIYISPQLSLPAAGLAAVVTKLPSVRNDNLDAPKSQNTESESNPGQNPLQTARLIGWGRNNPLLIDEVAASPPGPKPLAALQNSASELPVQDAGNFPKGQTPDTSSLPDEIDKFLPESYSKLPQSPGEGIEPKEAPNTQINKQKDSKSSHPKVTCGKLPVPSATLPSETPNANLPKPRKPNQVVKPGSVG</sequence>
<reference evidence="1" key="1">
    <citation type="submission" date="2022-04" db="EMBL/GenBank/DDBJ databases">
        <title>Genome of the entomopathogenic fungus Entomophthora muscae.</title>
        <authorList>
            <person name="Elya C."/>
            <person name="Lovett B.R."/>
            <person name="Lee E."/>
            <person name="Macias A.M."/>
            <person name="Hajek A.E."/>
            <person name="De Bivort B.L."/>
            <person name="Kasson M.T."/>
            <person name="De Fine Licht H.H."/>
            <person name="Stajich J.E."/>
        </authorList>
    </citation>
    <scope>NUCLEOTIDE SEQUENCE</scope>
    <source>
        <strain evidence="1">Berkeley</strain>
    </source>
</reference>
<gene>
    <name evidence="1" type="ORF">DSO57_1028911</name>
</gene>
<evidence type="ECO:0000313" key="2">
    <source>
        <dbReference type="Proteomes" id="UP001165960"/>
    </source>
</evidence>
<accession>A0ACC2SQG9</accession>
<dbReference type="EMBL" id="QTSX02004447">
    <property type="protein sequence ID" value="KAJ9064593.1"/>
    <property type="molecule type" value="Genomic_DNA"/>
</dbReference>
<evidence type="ECO:0000313" key="1">
    <source>
        <dbReference type="EMBL" id="KAJ9064593.1"/>
    </source>
</evidence>